<organism evidence="1 2">
    <name type="scientific">Variovorax rhizosphaerae</name>
    <dbReference type="NCBI Taxonomy" id="1836200"/>
    <lineage>
        <taxon>Bacteria</taxon>
        <taxon>Pseudomonadati</taxon>
        <taxon>Pseudomonadota</taxon>
        <taxon>Betaproteobacteria</taxon>
        <taxon>Burkholderiales</taxon>
        <taxon>Comamonadaceae</taxon>
        <taxon>Variovorax</taxon>
    </lineage>
</organism>
<dbReference type="RefSeq" id="WP_340348147.1">
    <property type="nucleotide sequence ID" value="NZ_JBBKZT010000034.1"/>
</dbReference>
<name>A0ABU8WXH1_9BURK</name>
<evidence type="ECO:0000313" key="2">
    <source>
        <dbReference type="Proteomes" id="UP001385892"/>
    </source>
</evidence>
<comment type="caution">
    <text evidence="1">The sequence shown here is derived from an EMBL/GenBank/DDBJ whole genome shotgun (WGS) entry which is preliminary data.</text>
</comment>
<reference evidence="1 2" key="1">
    <citation type="submission" date="2024-03" db="EMBL/GenBank/DDBJ databases">
        <title>Novel species of the genus Variovorax.</title>
        <authorList>
            <person name="Liu Q."/>
            <person name="Xin Y.-H."/>
        </authorList>
    </citation>
    <scope>NUCLEOTIDE SEQUENCE [LARGE SCALE GENOMIC DNA]</scope>
    <source>
        <strain evidence="1 2">KACC 18900</strain>
    </source>
</reference>
<proteinExistence type="predicted"/>
<accession>A0ABU8WXH1</accession>
<evidence type="ECO:0000313" key="1">
    <source>
        <dbReference type="EMBL" id="MEJ8852236.1"/>
    </source>
</evidence>
<protein>
    <submittedName>
        <fullName evidence="1">Uncharacterized protein</fullName>
    </submittedName>
</protein>
<gene>
    <name evidence="1" type="ORF">WKW82_36795</name>
</gene>
<keyword evidence="2" id="KW-1185">Reference proteome</keyword>
<dbReference type="Proteomes" id="UP001385892">
    <property type="component" value="Unassembled WGS sequence"/>
</dbReference>
<dbReference type="EMBL" id="JBBKZT010000034">
    <property type="protein sequence ID" value="MEJ8852236.1"/>
    <property type="molecule type" value="Genomic_DNA"/>
</dbReference>
<sequence>MKIAVEEPAQWSFSVEQFNRIAHELASWYREASGEEPDSARFCVRQGRTLVVFLDGEQLAIAAFERRSDTEFHAMRDHEEVARLLAIQ</sequence>